<feature type="domain" description="GIY-YIG" evidence="2">
    <location>
        <begin position="6"/>
        <end position="83"/>
    </location>
</feature>
<dbReference type="Gene3D" id="3.40.1440.10">
    <property type="entry name" value="GIY-YIG endonuclease"/>
    <property type="match status" value="1"/>
</dbReference>
<dbReference type="SUPFAM" id="SSF82771">
    <property type="entry name" value="GIY-YIG endonuclease"/>
    <property type="match status" value="1"/>
</dbReference>
<evidence type="ECO:0000259" key="2">
    <source>
        <dbReference type="PROSITE" id="PS50164"/>
    </source>
</evidence>
<dbReference type="InterPro" id="IPR050190">
    <property type="entry name" value="UPF0213_domain"/>
</dbReference>
<dbReference type="Pfam" id="PF01541">
    <property type="entry name" value="GIY-YIG"/>
    <property type="match status" value="1"/>
</dbReference>
<keyword evidence="4" id="KW-1185">Reference proteome</keyword>
<dbReference type="EMBL" id="BSFD01000002">
    <property type="protein sequence ID" value="GLK48188.1"/>
    <property type="molecule type" value="Genomic_DNA"/>
</dbReference>
<evidence type="ECO:0000256" key="1">
    <source>
        <dbReference type="ARBA" id="ARBA00007435"/>
    </source>
</evidence>
<proteinExistence type="inferred from homology"/>
<evidence type="ECO:0000313" key="4">
    <source>
        <dbReference type="Proteomes" id="UP001143509"/>
    </source>
</evidence>
<accession>A0ABQ5T773</accession>
<comment type="similarity">
    <text evidence="1">Belongs to the UPF0213 family.</text>
</comment>
<dbReference type="PANTHER" id="PTHR34477">
    <property type="entry name" value="UPF0213 PROTEIN YHBQ"/>
    <property type="match status" value="1"/>
</dbReference>
<dbReference type="PANTHER" id="PTHR34477:SF5">
    <property type="entry name" value="BSL5627 PROTEIN"/>
    <property type="match status" value="1"/>
</dbReference>
<name>A0ABQ5T773_9CAUL</name>
<dbReference type="RefSeq" id="WP_271164428.1">
    <property type="nucleotide sequence ID" value="NZ_BSFD01000002.1"/>
</dbReference>
<reference evidence="3" key="1">
    <citation type="journal article" date="2014" name="Int. J. Syst. Evol. Microbiol.">
        <title>Complete genome of a new Firmicutes species belonging to the dominant human colonic microbiota ('Ruminococcus bicirculans') reveals two chromosomes and a selective capacity to utilize plant glucans.</title>
        <authorList>
            <consortium name="NISC Comparative Sequencing Program"/>
            <person name="Wegmann U."/>
            <person name="Louis P."/>
            <person name="Goesmann A."/>
            <person name="Henrissat B."/>
            <person name="Duncan S.H."/>
            <person name="Flint H.J."/>
        </authorList>
    </citation>
    <scope>NUCLEOTIDE SEQUENCE</scope>
    <source>
        <strain evidence="3">VKM B-1499</strain>
    </source>
</reference>
<dbReference type="PROSITE" id="PS50164">
    <property type="entry name" value="GIY_YIG"/>
    <property type="match status" value="1"/>
</dbReference>
<sequence length="111" mass="13134">MHRERPFIAVYIMTNGVRGTLYIGVTSDLYQRVGQHKTGRFAGFTDVHDLKRLVWFEPHALMTAAIRREKLLKHYVRDWKINLIERDNPHWDDLSLAWNALPVWQHGPTDQ</sequence>
<comment type="caution">
    <text evidence="3">The sequence shown here is derived from an EMBL/GenBank/DDBJ whole genome shotgun (WGS) entry which is preliminary data.</text>
</comment>
<organism evidence="3 4">
    <name type="scientific">Brevundimonas intermedia</name>
    <dbReference type="NCBI Taxonomy" id="74315"/>
    <lineage>
        <taxon>Bacteria</taxon>
        <taxon>Pseudomonadati</taxon>
        <taxon>Pseudomonadota</taxon>
        <taxon>Alphaproteobacteria</taxon>
        <taxon>Caulobacterales</taxon>
        <taxon>Caulobacteraceae</taxon>
        <taxon>Brevundimonas</taxon>
    </lineage>
</organism>
<reference evidence="3" key="2">
    <citation type="submission" date="2023-01" db="EMBL/GenBank/DDBJ databases">
        <authorList>
            <person name="Sun Q."/>
            <person name="Evtushenko L."/>
        </authorList>
    </citation>
    <scope>NUCLEOTIDE SEQUENCE</scope>
    <source>
        <strain evidence="3">VKM B-1499</strain>
    </source>
</reference>
<dbReference type="InterPro" id="IPR035901">
    <property type="entry name" value="GIY-YIG_endonuc_sf"/>
</dbReference>
<dbReference type="InterPro" id="IPR000305">
    <property type="entry name" value="GIY-YIG_endonuc"/>
</dbReference>
<gene>
    <name evidence="3" type="ORF">GCM10017620_11610</name>
</gene>
<dbReference type="CDD" id="cd10448">
    <property type="entry name" value="GIY-YIG_unchar_3"/>
    <property type="match status" value="1"/>
</dbReference>
<evidence type="ECO:0000313" key="3">
    <source>
        <dbReference type="EMBL" id="GLK48188.1"/>
    </source>
</evidence>
<protein>
    <submittedName>
        <fullName evidence="3">Excinuclease ABC subunit C</fullName>
    </submittedName>
</protein>
<dbReference type="Proteomes" id="UP001143509">
    <property type="component" value="Unassembled WGS sequence"/>
</dbReference>